<dbReference type="GO" id="GO:0006508">
    <property type="term" value="P:proteolysis"/>
    <property type="evidence" value="ECO:0007669"/>
    <property type="project" value="UniProtKB-KW"/>
</dbReference>
<evidence type="ECO:0000256" key="6">
    <source>
        <dbReference type="ARBA" id="ARBA00022833"/>
    </source>
</evidence>
<dbReference type="Pfam" id="PF05572">
    <property type="entry name" value="Peptidase_M43"/>
    <property type="match status" value="1"/>
</dbReference>
<dbReference type="InterPro" id="IPR024079">
    <property type="entry name" value="MetalloPept_cat_dom_sf"/>
</dbReference>
<keyword evidence="8" id="KW-1015">Disulfide bond</keyword>
<evidence type="ECO:0000313" key="13">
    <source>
        <dbReference type="Proteomes" id="UP000660680"/>
    </source>
</evidence>
<evidence type="ECO:0000256" key="4">
    <source>
        <dbReference type="ARBA" id="ARBA00022729"/>
    </source>
</evidence>
<evidence type="ECO:0000256" key="8">
    <source>
        <dbReference type="ARBA" id="ARBA00023157"/>
    </source>
</evidence>
<evidence type="ECO:0000256" key="1">
    <source>
        <dbReference type="ARBA" id="ARBA00008721"/>
    </source>
</evidence>
<evidence type="ECO:0000256" key="7">
    <source>
        <dbReference type="ARBA" id="ARBA00023049"/>
    </source>
</evidence>
<evidence type="ECO:0000256" key="3">
    <source>
        <dbReference type="ARBA" id="ARBA00022723"/>
    </source>
</evidence>
<feature type="signal peptide" evidence="10">
    <location>
        <begin position="1"/>
        <end position="21"/>
    </location>
</feature>
<keyword evidence="4 10" id="KW-0732">Signal</keyword>
<gene>
    <name evidence="12" type="ORF">GCM10010171_35730</name>
</gene>
<evidence type="ECO:0000256" key="2">
    <source>
        <dbReference type="ARBA" id="ARBA00022670"/>
    </source>
</evidence>
<keyword evidence="7 12" id="KW-0482">Metalloprotease</keyword>
<organism evidence="12 13">
    <name type="scientific">Actinokineospora fastidiosa</name>
    <dbReference type="NCBI Taxonomy" id="1816"/>
    <lineage>
        <taxon>Bacteria</taxon>
        <taxon>Bacillati</taxon>
        <taxon>Actinomycetota</taxon>
        <taxon>Actinomycetes</taxon>
        <taxon>Pseudonocardiales</taxon>
        <taxon>Pseudonocardiaceae</taxon>
        <taxon>Actinokineospora</taxon>
    </lineage>
</organism>
<keyword evidence="13" id="KW-1185">Reference proteome</keyword>
<feature type="chain" id="PRO_5038691950" evidence="10">
    <location>
        <begin position="22"/>
        <end position="309"/>
    </location>
</feature>
<dbReference type="PANTHER" id="PTHR47466">
    <property type="match status" value="1"/>
</dbReference>
<feature type="region of interest" description="Disordered" evidence="9">
    <location>
        <begin position="249"/>
        <end position="268"/>
    </location>
</feature>
<reference evidence="12" key="2">
    <citation type="submission" date="2020-09" db="EMBL/GenBank/DDBJ databases">
        <authorList>
            <person name="Sun Q."/>
            <person name="Ohkuma M."/>
        </authorList>
    </citation>
    <scope>NUCLEOTIDE SEQUENCE</scope>
    <source>
        <strain evidence="12">JCM 3276</strain>
    </source>
</reference>
<dbReference type="GO" id="GO:0008237">
    <property type="term" value="F:metallopeptidase activity"/>
    <property type="evidence" value="ECO:0007669"/>
    <property type="project" value="UniProtKB-KW"/>
</dbReference>
<accession>A0A918GHI7</accession>
<dbReference type="CDD" id="cd04275">
    <property type="entry name" value="ZnMc_pappalysin_like"/>
    <property type="match status" value="1"/>
</dbReference>
<keyword evidence="2" id="KW-0645">Protease</keyword>
<dbReference type="EMBL" id="BMRB01000002">
    <property type="protein sequence ID" value="GGS37687.1"/>
    <property type="molecule type" value="Genomic_DNA"/>
</dbReference>
<dbReference type="InterPro" id="IPR008754">
    <property type="entry name" value="Peptidase_M43"/>
</dbReference>
<protein>
    <submittedName>
        <fullName evidence="12">Zinc metalloprotease</fullName>
    </submittedName>
</protein>
<evidence type="ECO:0000259" key="11">
    <source>
        <dbReference type="Pfam" id="PF05572"/>
    </source>
</evidence>
<proteinExistence type="inferred from homology"/>
<dbReference type="Gene3D" id="3.40.390.10">
    <property type="entry name" value="Collagenase (Catalytic Domain)"/>
    <property type="match status" value="1"/>
</dbReference>
<dbReference type="Proteomes" id="UP000660680">
    <property type="component" value="Unassembled WGS sequence"/>
</dbReference>
<dbReference type="SUPFAM" id="SSF55486">
    <property type="entry name" value="Metalloproteases ('zincins'), catalytic domain"/>
    <property type="match status" value="1"/>
</dbReference>
<comment type="caution">
    <text evidence="12">The sequence shown here is derived from an EMBL/GenBank/DDBJ whole genome shotgun (WGS) entry which is preliminary data.</text>
</comment>
<feature type="domain" description="Peptidase M43 pregnancy-associated plasma-A" evidence="11">
    <location>
        <begin position="188"/>
        <end position="302"/>
    </location>
</feature>
<evidence type="ECO:0000256" key="9">
    <source>
        <dbReference type="SAM" id="MobiDB-lite"/>
    </source>
</evidence>
<keyword evidence="5" id="KW-0378">Hydrolase</keyword>
<comment type="similarity">
    <text evidence="1">Belongs to the peptidase M43B family.</text>
</comment>
<dbReference type="GO" id="GO:0046872">
    <property type="term" value="F:metal ion binding"/>
    <property type="evidence" value="ECO:0007669"/>
    <property type="project" value="UniProtKB-KW"/>
</dbReference>
<reference evidence="12" key="1">
    <citation type="journal article" date="2014" name="Int. J. Syst. Evol. Microbiol.">
        <title>Complete genome sequence of Corynebacterium casei LMG S-19264T (=DSM 44701T), isolated from a smear-ripened cheese.</title>
        <authorList>
            <consortium name="US DOE Joint Genome Institute (JGI-PGF)"/>
            <person name="Walter F."/>
            <person name="Albersmeier A."/>
            <person name="Kalinowski J."/>
            <person name="Ruckert C."/>
        </authorList>
    </citation>
    <scope>NUCLEOTIDE SEQUENCE</scope>
    <source>
        <strain evidence="12">JCM 3276</strain>
    </source>
</reference>
<sequence length="309" mass="33398">MGRSRTFKAAGVAALSAVALAITPFAPSSALSAAPVLDCLSETPTSAAARGGRPLDHEPMSAADVAAVEKKTKDLLARKRAEGYYVRQGALAAATVPVYVHVMAAANGRGDVTDQQIAQQIAVLNETFAGRESSQAANTGFTFQLAGVDRFYNDRWHRDEQSSTYRAKTRKGGMNALNIWLVEFDYLGIATFPWSGNQRIDGIRVHYDSLPGGGIANYNLGETTTHEAGHWFGLYHTFQGGCTTKNDEVADTPAQSSPTDGCPEGRDSCSLPGVDPIHNYMDYSYDSCYNQFSPGQSQRMSDMWTAYRA</sequence>
<dbReference type="PANTHER" id="PTHR47466:SF1">
    <property type="entry name" value="METALLOPROTEASE MEP1 (AFU_ORTHOLOGUE AFUA_1G07730)-RELATED"/>
    <property type="match status" value="1"/>
</dbReference>
<evidence type="ECO:0000313" key="12">
    <source>
        <dbReference type="EMBL" id="GGS37687.1"/>
    </source>
</evidence>
<evidence type="ECO:0000256" key="5">
    <source>
        <dbReference type="ARBA" id="ARBA00022801"/>
    </source>
</evidence>
<name>A0A918GHI7_9PSEU</name>
<dbReference type="AlphaFoldDB" id="A0A918GHI7"/>
<dbReference type="RefSeq" id="WP_189211497.1">
    <property type="nucleotide sequence ID" value="NZ_BMRB01000002.1"/>
</dbReference>
<evidence type="ECO:0000256" key="10">
    <source>
        <dbReference type="SAM" id="SignalP"/>
    </source>
</evidence>
<keyword evidence="6" id="KW-0862">Zinc</keyword>
<keyword evidence="3" id="KW-0479">Metal-binding</keyword>